<sequence length="132" mass="13243">MVGLAASGMVSCMPASSGTQYTDSAAYTDSTTAECKLTPEQDIAAARAVASSAANSALSVAALAYTATYSGVSYKVEITGVGIHGNTAQVGGKVTVKATQRSSGKPVSDTYSGTVNLVREGCGWQASGYTRG</sequence>
<evidence type="ECO:0008006" key="3">
    <source>
        <dbReference type="Google" id="ProtNLM"/>
    </source>
</evidence>
<comment type="caution">
    <text evidence="1">The sequence shown here is derived from an EMBL/GenBank/DDBJ whole genome shotgun (WGS) entry which is preliminary data.</text>
</comment>
<dbReference type="EMBL" id="BMOM01000021">
    <property type="protein sequence ID" value="GGM14852.1"/>
    <property type="molecule type" value="Genomic_DNA"/>
</dbReference>
<accession>A0ABQ2GV42</accession>
<protein>
    <recommendedName>
        <fullName evidence="3">Lipoprotein</fullName>
    </recommendedName>
</protein>
<keyword evidence="2" id="KW-1185">Reference proteome</keyword>
<organism evidence="1 2">
    <name type="scientific">Deinococcus aerophilus</name>
    <dbReference type="NCBI Taxonomy" id="522488"/>
    <lineage>
        <taxon>Bacteria</taxon>
        <taxon>Thermotogati</taxon>
        <taxon>Deinococcota</taxon>
        <taxon>Deinococci</taxon>
        <taxon>Deinococcales</taxon>
        <taxon>Deinococcaceae</taxon>
        <taxon>Deinococcus</taxon>
    </lineage>
</organism>
<dbReference type="Proteomes" id="UP000661918">
    <property type="component" value="Unassembled WGS sequence"/>
</dbReference>
<gene>
    <name evidence="1" type="ORF">GCM10010841_24260</name>
</gene>
<evidence type="ECO:0000313" key="1">
    <source>
        <dbReference type="EMBL" id="GGM14852.1"/>
    </source>
</evidence>
<proteinExistence type="predicted"/>
<reference evidence="2" key="1">
    <citation type="journal article" date="2019" name="Int. J. Syst. Evol. Microbiol.">
        <title>The Global Catalogue of Microorganisms (GCM) 10K type strain sequencing project: providing services to taxonomists for standard genome sequencing and annotation.</title>
        <authorList>
            <consortium name="The Broad Institute Genomics Platform"/>
            <consortium name="The Broad Institute Genome Sequencing Center for Infectious Disease"/>
            <person name="Wu L."/>
            <person name="Ma J."/>
        </authorList>
    </citation>
    <scope>NUCLEOTIDE SEQUENCE [LARGE SCALE GENOMIC DNA]</scope>
    <source>
        <strain evidence="2">JCM 15443</strain>
    </source>
</reference>
<name>A0ABQ2GV42_9DEIO</name>
<evidence type="ECO:0000313" key="2">
    <source>
        <dbReference type="Proteomes" id="UP000661918"/>
    </source>
</evidence>